<dbReference type="Pfam" id="PF01729">
    <property type="entry name" value="QRPTase_C"/>
    <property type="match status" value="1"/>
</dbReference>
<dbReference type="PATRIC" id="fig|1265738.3.peg.7675"/>
<dbReference type="AlphaFoldDB" id="M5R7N0"/>
<keyword evidence="2" id="KW-0808">Transferase</keyword>
<organism evidence="4 5">
    <name type="scientific">Rhodopirellula maiorica SM1</name>
    <dbReference type="NCBI Taxonomy" id="1265738"/>
    <lineage>
        <taxon>Bacteria</taxon>
        <taxon>Pseudomonadati</taxon>
        <taxon>Planctomycetota</taxon>
        <taxon>Planctomycetia</taxon>
        <taxon>Pirellulales</taxon>
        <taxon>Pirellulaceae</taxon>
        <taxon>Novipirellula</taxon>
    </lineage>
</organism>
<gene>
    <name evidence="4" type="ORF">RMSM_07689</name>
</gene>
<dbReference type="InterPro" id="IPR027277">
    <property type="entry name" value="NadC/ModD"/>
</dbReference>
<evidence type="ECO:0000313" key="5">
    <source>
        <dbReference type="Proteomes" id="UP000011991"/>
    </source>
</evidence>
<comment type="similarity">
    <text evidence="1">Belongs to the NadC/ModD family.</text>
</comment>
<dbReference type="GO" id="GO:0005737">
    <property type="term" value="C:cytoplasm"/>
    <property type="evidence" value="ECO:0007669"/>
    <property type="project" value="TreeGrafter"/>
</dbReference>
<evidence type="ECO:0000256" key="2">
    <source>
        <dbReference type="ARBA" id="ARBA00022676"/>
    </source>
</evidence>
<feature type="domain" description="Quinolinate phosphoribosyl transferase C-terminal" evidence="3">
    <location>
        <begin position="8"/>
        <end position="95"/>
    </location>
</feature>
<dbReference type="SUPFAM" id="SSF51690">
    <property type="entry name" value="Nicotinate/Quinolinate PRTase C-terminal domain-like"/>
    <property type="match status" value="1"/>
</dbReference>
<dbReference type="InterPro" id="IPR036068">
    <property type="entry name" value="Nicotinate_pribotase-like_C"/>
</dbReference>
<reference evidence="4 5" key="1">
    <citation type="journal article" date="2013" name="Mar. Genomics">
        <title>Expression of sulfatases in Rhodopirellula baltica and the diversity of sulfatases in the genus Rhodopirellula.</title>
        <authorList>
            <person name="Wegner C.E."/>
            <person name="Richter-Heitmann T."/>
            <person name="Klindworth A."/>
            <person name="Klockow C."/>
            <person name="Richter M."/>
            <person name="Achstetter T."/>
            <person name="Glockner F.O."/>
            <person name="Harder J."/>
        </authorList>
    </citation>
    <scope>NUCLEOTIDE SEQUENCE [LARGE SCALE GENOMIC DNA]</scope>
    <source>
        <strain evidence="4 5">SM1</strain>
    </source>
</reference>
<dbReference type="InterPro" id="IPR002638">
    <property type="entry name" value="Quinolinate_PRibosylTrfase_C"/>
</dbReference>
<dbReference type="Gene3D" id="3.20.20.70">
    <property type="entry name" value="Aldolase class I"/>
    <property type="match status" value="1"/>
</dbReference>
<sequence length="103" mass="11349">MDHLVAPTMVEIEVDSLEQFRDVISTTPDIILLDNFSLDDLREAVAIRDQQNSAVELEASGNVTIDTIGDIAKTGVERISSGALTHQATWLDLGFDWFDQSLS</sequence>
<evidence type="ECO:0000313" key="4">
    <source>
        <dbReference type="EMBL" id="EMI15390.1"/>
    </source>
</evidence>
<dbReference type="Proteomes" id="UP000011991">
    <property type="component" value="Unassembled WGS sequence"/>
</dbReference>
<dbReference type="GO" id="GO:0004514">
    <property type="term" value="F:nicotinate-nucleotide diphosphorylase (carboxylating) activity"/>
    <property type="evidence" value="ECO:0007669"/>
    <property type="project" value="InterPro"/>
</dbReference>
<keyword evidence="5" id="KW-1185">Reference proteome</keyword>
<dbReference type="EMBL" id="ANOG01001102">
    <property type="protein sequence ID" value="EMI15390.1"/>
    <property type="molecule type" value="Genomic_DNA"/>
</dbReference>
<keyword evidence="2" id="KW-0328">Glycosyltransferase</keyword>
<evidence type="ECO:0000259" key="3">
    <source>
        <dbReference type="Pfam" id="PF01729"/>
    </source>
</evidence>
<dbReference type="PANTHER" id="PTHR32179:SF3">
    <property type="entry name" value="NICOTINATE-NUCLEOTIDE PYROPHOSPHORYLASE [CARBOXYLATING]"/>
    <property type="match status" value="1"/>
</dbReference>
<proteinExistence type="inferred from homology"/>
<protein>
    <submittedName>
        <fullName evidence="4">Nicotinate-nucleotide pyrophosphorylase</fullName>
    </submittedName>
</protein>
<dbReference type="InterPro" id="IPR013785">
    <property type="entry name" value="Aldolase_TIM"/>
</dbReference>
<name>M5R7N0_9BACT</name>
<evidence type="ECO:0000256" key="1">
    <source>
        <dbReference type="ARBA" id="ARBA00009400"/>
    </source>
</evidence>
<dbReference type="PANTHER" id="PTHR32179">
    <property type="entry name" value="NICOTINATE-NUCLEOTIDE PYROPHOSPHORYLASE [CARBOXYLATING]"/>
    <property type="match status" value="1"/>
</dbReference>
<dbReference type="GO" id="GO:0009435">
    <property type="term" value="P:NAD+ biosynthetic process"/>
    <property type="evidence" value="ECO:0007669"/>
    <property type="project" value="InterPro"/>
</dbReference>
<accession>M5R7N0</accession>
<dbReference type="GO" id="GO:0034213">
    <property type="term" value="P:quinolinate catabolic process"/>
    <property type="evidence" value="ECO:0007669"/>
    <property type="project" value="TreeGrafter"/>
</dbReference>
<comment type="caution">
    <text evidence="4">The sequence shown here is derived from an EMBL/GenBank/DDBJ whole genome shotgun (WGS) entry which is preliminary data.</text>
</comment>